<dbReference type="Gene3D" id="1.10.260.40">
    <property type="entry name" value="lambda repressor-like DNA-binding domains"/>
    <property type="match status" value="1"/>
</dbReference>
<dbReference type="SUPFAM" id="SSF47413">
    <property type="entry name" value="lambda repressor-like DNA-binding domains"/>
    <property type="match status" value="1"/>
</dbReference>
<evidence type="ECO:0000313" key="1">
    <source>
        <dbReference type="EMBL" id="MCK0533313.1"/>
    </source>
</evidence>
<dbReference type="RefSeq" id="WP_230463253.1">
    <property type="nucleotide sequence ID" value="NZ_JALKHS010000019.1"/>
</dbReference>
<dbReference type="InterPro" id="IPR001387">
    <property type="entry name" value="Cro/C1-type_HTH"/>
</dbReference>
<name>A0ABT0E1X0_9SPHN</name>
<proteinExistence type="predicted"/>
<dbReference type="InterPro" id="IPR010982">
    <property type="entry name" value="Lambda_DNA-bd_dom_sf"/>
</dbReference>
<comment type="caution">
    <text evidence="1">The sequence shown here is derived from an EMBL/GenBank/DDBJ whole genome shotgun (WGS) entry which is preliminary data.</text>
</comment>
<keyword evidence="2" id="KW-1185">Reference proteome</keyword>
<accession>A0ABT0E1X0</accession>
<protein>
    <submittedName>
        <fullName evidence="1">Helix-turn-helix domain-containing protein</fullName>
    </submittedName>
</protein>
<organism evidence="1 2">
    <name type="scientific">Sphingobium agri</name>
    <dbReference type="NCBI Taxonomy" id="2933566"/>
    <lineage>
        <taxon>Bacteria</taxon>
        <taxon>Pseudomonadati</taxon>
        <taxon>Pseudomonadota</taxon>
        <taxon>Alphaproteobacteria</taxon>
        <taxon>Sphingomonadales</taxon>
        <taxon>Sphingomonadaceae</taxon>
        <taxon>Sphingobium</taxon>
    </lineage>
</organism>
<dbReference type="Proteomes" id="UP001203512">
    <property type="component" value="Unassembled WGS sequence"/>
</dbReference>
<dbReference type="EMBL" id="JALKHS010000019">
    <property type="protein sequence ID" value="MCK0533313.1"/>
    <property type="molecule type" value="Genomic_DNA"/>
</dbReference>
<evidence type="ECO:0000313" key="2">
    <source>
        <dbReference type="Proteomes" id="UP001203512"/>
    </source>
</evidence>
<gene>
    <name evidence="1" type="ORF">MU848_17115</name>
</gene>
<dbReference type="CDD" id="cd00093">
    <property type="entry name" value="HTH_XRE"/>
    <property type="match status" value="1"/>
</dbReference>
<sequence>MSGHVHITGRVIAAARALVGVSAADFASAAGISTDTLGRIE</sequence>
<reference evidence="1 2" key="1">
    <citation type="submission" date="2022-04" db="EMBL/GenBank/DDBJ databases">
        <authorList>
            <person name="Huq M.A."/>
        </authorList>
    </citation>
    <scope>NUCLEOTIDE SEQUENCE [LARGE SCALE GENOMIC DNA]</scope>
    <source>
        <strain evidence="1 2">MAH-33</strain>
    </source>
</reference>